<dbReference type="Proteomes" id="UP001597063">
    <property type="component" value="Unassembled WGS sequence"/>
</dbReference>
<evidence type="ECO:0008006" key="4">
    <source>
        <dbReference type="Google" id="ProtNLM"/>
    </source>
</evidence>
<sequence length="180" mass="19374">MDKSDARRYLEIYLTDHAAAAAGGVERARSTARALAGSPEGDRLQGLADDIAADRGALLSIMKSLGIPVRQYKVLAVRAGELAGRLKFNGRLRERSPLTDLVEFEALRLGVEGKAACWRALAALTDQEPALDADELALLQDRAQAQIDLLERLRKAAVDEVFRGRAGRPSSTPASAERPG</sequence>
<proteinExistence type="predicted"/>
<dbReference type="RefSeq" id="WP_131758781.1">
    <property type="nucleotide sequence ID" value="NZ_CAACUY010000059.1"/>
</dbReference>
<accession>A0ABW2XU57</accession>
<keyword evidence="1" id="KW-0175">Coiled coil</keyword>
<protein>
    <recommendedName>
        <fullName evidence="4">DUF892 family protein</fullName>
    </recommendedName>
</protein>
<keyword evidence="3" id="KW-1185">Reference proteome</keyword>
<reference evidence="3" key="1">
    <citation type="journal article" date="2019" name="Int. J. Syst. Evol. Microbiol.">
        <title>The Global Catalogue of Microorganisms (GCM) 10K type strain sequencing project: providing services to taxonomists for standard genome sequencing and annotation.</title>
        <authorList>
            <consortium name="The Broad Institute Genomics Platform"/>
            <consortium name="The Broad Institute Genome Sequencing Center for Infectious Disease"/>
            <person name="Wu L."/>
            <person name="Ma J."/>
        </authorList>
    </citation>
    <scope>NUCLEOTIDE SEQUENCE [LARGE SCALE GENOMIC DNA]</scope>
    <source>
        <strain evidence="3">JCM 9371</strain>
    </source>
</reference>
<comment type="caution">
    <text evidence="2">The sequence shown here is derived from an EMBL/GenBank/DDBJ whole genome shotgun (WGS) entry which is preliminary data.</text>
</comment>
<evidence type="ECO:0000256" key="1">
    <source>
        <dbReference type="SAM" id="Coils"/>
    </source>
</evidence>
<name>A0ABW2XU57_9ACTN</name>
<organism evidence="2 3">
    <name type="scientific">Actinomadura fibrosa</name>
    <dbReference type="NCBI Taxonomy" id="111802"/>
    <lineage>
        <taxon>Bacteria</taxon>
        <taxon>Bacillati</taxon>
        <taxon>Actinomycetota</taxon>
        <taxon>Actinomycetes</taxon>
        <taxon>Streptosporangiales</taxon>
        <taxon>Thermomonosporaceae</taxon>
        <taxon>Actinomadura</taxon>
    </lineage>
</organism>
<dbReference type="EMBL" id="JBHTGP010000017">
    <property type="protein sequence ID" value="MFD0689275.1"/>
    <property type="molecule type" value="Genomic_DNA"/>
</dbReference>
<evidence type="ECO:0000313" key="3">
    <source>
        <dbReference type="Proteomes" id="UP001597063"/>
    </source>
</evidence>
<gene>
    <name evidence="2" type="ORF">ACFQZM_32645</name>
</gene>
<feature type="coiled-coil region" evidence="1">
    <location>
        <begin position="133"/>
        <end position="160"/>
    </location>
</feature>
<evidence type="ECO:0000313" key="2">
    <source>
        <dbReference type="EMBL" id="MFD0689275.1"/>
    </source>
</evidence>